<feature type="domain" description="BZIP" evidence="2">
    <location>
        <begin position="175"/>
        <end position="233"/>
    </location>
</feature>
<reference evidence="3 4" key="1">
    <citation type="submission" date="2009-11" db="EMBL/GenBank/DDBJ databases">
        <title>Annotation of Allomyces macrogynus ATCC 38327.</title>
        <authorList>
            <consortium name="The Broad Institute Genome Sequencing Platform"/>
            <person name="Russ C."/>
            <person name="Cuomo C."/>
            <person name="Burger G."/>
            <person name="Gray M.W."/>
            <person name="Holland P.W.H."/>
            <person name="King N."/>
            <person name="Lang F.B.F."/>
            <person name="Roger A.J."/>
            <person name="Ruiz-Trillo I."/>
            <person name="Young S.K."/>
            <person name="Zeng Q."/>
            <person name="Gargeya S."/>
            <person name="Fitzgerald M."/>
            <person name="Haas B."/>
            <person name="Abouelleil A."/>
            <person name="Alvarado L."/>
            <person name="Arachchi H.M."/>
            <person name="Berlin A."/>
            <person name="Chapman S.B."/>
            <person name="Gearin G."/>
            <person name="Goldberg J."/>
            <person name="Griggs A."/>
            <person name="Gujja S."/>
            <person name="Hansen M."/>
            <person name="Heiman D."/>
            <person name="Howarth C."/>
            <person name="Larimer J."/>
            <person name="Lui A."/>
            <person name="MacDonald P.J.P."/>
            <person name="McCowen C."/>
            <person name="Montmayeur A."/>
            <person name="Murphy C."/>
            <person name="Neiman D."/>
            <person name="Pearson M."/>
            <person name="Priest M."/>
            <person name="Roberts A."/>
            <person name="Saif S."/>
            <person name="Shea T."/>
            <person name="Sisk P."/>
            <person name="Stolte C."/>
            <person name="Sykes S."/>
            <person name="Wortman J."/>
            <person name="Nusbaum C."/>
            <person name="Birren B."/>
        </authorList>
    </citation>
    <scope>NUCLEOTIDE SEQUENCE [LARGE SCALE GENOMIC DNA]</scope>
    <source>
        <strain evidence="3 4">ATCC 38327</strain>
    </source>
</reference>
<evidence type="ECO:0000256" key="1">
    <source>
        <dbReference type="SAM" id="MobiDB-lite"/>
    </source>
</evidence>
<gene>
    <name evidence="3" type="ORF">AMAG_01298</name>
</gene>
<feature type="compositionally biased region" description="Low complexity" evidence="1">
    <location>
        <begin position="144"/>
        <end position="153"/>
    </location>
</feature>
<organism evidence="3 4">
    <name type="scientific">Allomyces macrogynus (strain ATCC 38327)</name>
    <name type="common">Allomyces javanicus var. macrogynus</name>
    <dbReference type="NCBI Taxonomy" id="578462"/>
    <lineage>
        <taxon>Eukaryota</taxon>
        <taxon>Fungi</taxon>
        <taxon>Fungi incertae sedis</taxon>
        <taxon>Blastocladiomycota</taxon>
        <taxon>Blastocladiomycetes</taxon>
        <taxon>Blastocladiales</taxon>
        <taxon>Blastocladiaceae</taxon>
        <taxon>Allomyces</taxon>
    </lineage>
</organism>
<reference evidence="4" key="2">
    <citation type="submission" date="2009-11" db="EMBL/GenBank/DDBJ databases">
        <title>The Genome Sequence of Allomyces macrogynus strain ATCC 38327.</title>
        <authorList>
            <consortium name="The Broad Institute Genome Sequencing Platform"/>
            <person name="Russ C."/>
            <person name="Cuomo C."/>
            <person name="Shea T."/>
            <person name="Young S.K."/>
            <person name="Zeng Q."/>
            <person name="Koehrsen M."/>
            <person name="Haas B."/>
            <person name="Borodovsky M."/>
            <person name="Guigo R."/>
            <person name="Alvarado L."/>
            <person name="Berlin A."/>
            <person name="Borenstein D."/>
            <person name="Chen Z."/>
            <person name="Engels R."/>
            <person name="Freedman E."/>
            <person name="Gellesch M."/>
            <person name="Goldberg J."/>
            <person name="Griggs A."/>
            <person name="Gujja S."/>
            <person name="Heiman D."/>
            <person name="Hepburn T."/>
            <person name="Howarth C."/>
            <person name="Jen D."/>
            <person name="Larson L."/>
            <person name="Lewis B."/>
            <person name="Mehta T."/>
            <person name="Park D."/>
            <person name="Pearson M."/>
            <person name="Roberts A."/>
            <person name="Saif S."/>
            <person name="Shenoy N."/>
            <person name="Sisk P."/>
            <person name="Stolte C."/>
            <person name="Sykes S."/>
            <person name="Walk T."/>
            <person name="White J."/>
            <person name="Yandava C."/>
            <person name="Burger G."/>
            <person name="Gray M.W."/>
            <person name="Holland P.W.H."/>
            <person name="King N."/>
            <person name="Lang F.B.F."/>
            <person name="Roger A.J."/>
            <person name="Ruiz-Trillo I."/>
            <person name="Lander E."/>
            <person name="Nusbaum C."/>
        </authorList>
    </citation>
    <scope>NUCLEOTIDE SEQUENCE [LARGE SCALE GENOMIC DNA]</scope>
    <source>
        <strain evidence="4">ATCC 38327</strain>
    </source>
</reference>
<dbReference type="SUPFAM" id="SSF57959">
    <property type="entry name" value="Leucine zipper domain"/>
    <property type="match status" value="1"/>
</dbReference>
<sequence>MSDGPHALPFQLPGDHARAPPSLAAAMVVPGAWDPAAPLLPQWTSHAQTTSMPSTNLHPVVEPMTTKPPPWTHLAPAMMTATPSPTRVPPPPPAGPPAKRRKPTPARRTAPATMTSRIRPVISPPTAAPSPPVVTPPPAPAPSTAPVVAPTPADDARDDSPDAQLLHATGPLTSDQRKALRKLKNRLAASESRKRAREHLQQLENEVRDLKAKNADLERRLAEAEAELAKTRQGGTVDRDPSATPTTKTVHAEPVQVSTAVAATSRSSVAGAPPMTIKSLGALFALMVMSAAWLLPAFPWVPLALRPTQSLPLGWILDNPAQGAVLGSSVQDLLMGHDWAAMPALTTAWGGMDLDPAMPSPVATTPLAAAYPNADLAATTPVAALYPNAQPAAVTPVAAQFDRLMVPSAVVEQPMSMSPVAPMFDGAMYLEPQPMPQPQMQLQMQPAQKVASDLAVAMNPAHFVASDAMTVEPPAPTGADAYPGLMAADPTLAMWMAMSGFVAPNDLHVPMPSPAVGHGVDQNAFTSTLLPGSWAPTPAFSDLAWATGALPGTK</sequence>
<dbReference type="Proteomes" id="UP000054350">
    <property type="component" value="Unassembled WGS sequence"/>
</dbReference>
<dbReference type="PROSITE" id="PS50217">
    <property type="entry name" value="BZIP"/>
    <property type="match status" value="1"/>
</dbReference>
<dbReference type="PRINTS" id="PR01217">
    <property type="entry name" value="PRICHEXTENSN"/>
</dbReference>
<dbReference type="PROSITE" id="PS00036">
    <property type="entry name" value="BZIP_BASIC"/>
    <property type="match status" value="1"/>
</dbReference>
<dbReference type="VEuPathDB" id="FungiDB:AMAG_01298"/>
<accession>A0A0L0RYD5</accession>
<evidence type="ECO:0000313" key="3">
    <source>
        <dbReference type="EMBL" id="KNE55402.1"/>
    </source>
</evidence>
<feature type="region of interest" description="Disordered" evidence="1">
    <location>
        <begin position="227"/>
        <end position="253"/>
    </location>
</feature>
<name>A0A0L0RYD5_ALLM3</name>
<dbReference type="CDD" id="cd14686">
    <property type="entry name" value="bZIP"/>
    <property type="match status" value="1"/>
</dbReference>
<keyword evidence="4" id="KW-1185">Reference proteome</keyword>
<evidence type="ECO:0000313" key="4">
    <source>
        <dbReference type="Proteomes" id="UP000054350"/>
    </source>
</evidence>
<dbReference type="STRING" id="578462.A0A0L0RYD5"/>
<dbReference type="AlphaFoldDB" id="A0A0L0RYD5"/>
<dbReference type="GO" id="GO:0003700">
    <property type="term" value="F:DNA-binding transcription factor activity"/>
    <property type="evidence" value="ECO:0007669"/>
    <property type="project" value="InterPro"/>
</dbReference>
<feature type="compositionally biased region" description="Pro residues" evidence="1">
    <location>
        <begin position="122"/>
        <end position="143"/>
    </location>
</feature>
<dbReference type="Pfam" id="PF00170">
    <property type="entry name" value="bZIP_1"/>
    <property type="match status" value="1"/>
</dbReference>
<feature type="compositionally biased region" description="Pro residues" evidence="1">
    <location>
        <begin position="86"/>
        <end position="96"/>
    </location>
</feature>
<dbReference type="OrthoDB" id="674948at2759"/>
<dbReference type="InterPro" id="IPR046347">
    <property type="entry name" value="bZIP_sf"/>
</dbReference>
<evidence type="ECO:0000259" key="2">
    <source>
        <dbReference type="PROSITE" id="PS50217"/>
    </source>
</evidence>
<dbReference type="EMBL" id="GG745329">
    <property type="protein sequence ID" value="KNE55402.1"/>
    <property type="molecule type" value="Genomic_DNA"/>
</dbReference>
<proteinExistence type="predicted"/>
<protein>
    <recommendedName>
        <fullName evidence="2">BZIP domain-containing protein</fullName>
    </recommendedName>
</protein>
<feature type="region of interest" description="Disordered" evidence="1">
    <location>
        <begin position="78"/>
        <end position="178"/>
    </location>
</feature>
<dbReference type="SMART" id="SM00338">
    <property type="entry name" value="BRLZ"/>
    <property type="match status" value="1"/>
</dbReference>
<feature type="compositionally biased region" description="Low complexity" evidence="1">
    <location>
        <begin position="106"/>
        <end position="117"/>
    </location>
</feature>
<dbReference type="InterPro" id="IPR004827">
    <property type="entry name" value="bZIP"/>
</dbReference>
<dbReference type="Gene3D" id="1.20.5.170">
    <property type="match status" value="1"/>
</dbReference>